<gene>
    <name evidence="1" type="ORF">B296_00029980</name>
</gene>
<reference evidence="1 2" key="1">
    <citation type="journal article" date="2014" name="Agronomy (Basel)">
        <title>A Draft Genome Sequence for Ensete ventricosum, the Drought-Tolerant Tree Against Hunger.</title>
        <authorList>
            <person name="Harrison J."/>
            <person name="Moore K.A."/>
            <person name="Paszkiewicz K."/>
            <person name="Jones T."/>
            <person name="Grant M."/>
            <person name="Ambacheew D."/>
            <person name="Muzemil S."/>
            <person name="Studholme D.J."/>
        </authorList>
    </citation>
    <scope>NUCLEOTIDE SEQUENCE [LARGE SCALE GENOMIC DNA]</scope>
</reference>
<accession>A0A426YEX1</accession>
<proteinExistence type="predicted"/>
<name>A0A426YEX1_ENSVE</name>
<sequence length="224" mass="24387">MMPLYADGSFTTINDTIRVFYLSSPPNVTGIMVAPTGETKSPVNPVKVDVRVATFFRVMVIFPMKATIPPFVTHLQCLDLASKAEKSLDCDDEWSRVGRRGGARSDGKGPRIRLGRSATGVVELRSGAFIAIVTEYQHLKPLFSLLLTIPLHIAMPSVVLAARRAPAAEGCRHSRLTCVSVSQADIVPDYRVHISLTKPFGTGDDSDRHEAVPPSQPFTLMVSV</sequence>
<protein>
    <submittedName>
        <fullName evidence="1">Uncharacterized protein</fullName>
    </submittedName>
</protein>
<evidence type="ECO:0000313" key="2">
    <source>
        <dbReference type="Proteomes" id="UP000287651"/>
    </source>
</evidence>
<dbReference type="AlphaFoldDB" id="A0A426YEX1"/>
<organism evidence="1 2">
    <name type="scientific">Ensete ventricosum</name>
    <name type="common">Abyssinian banana</name>
    <name type="synonym">Musa ensete</name>
    <dbReference type="NCBI Taxonomy" id="4639"/>
    <lineage>
        <taxon>Eukaryota</taxon>
        <taxon>Viridiplantae</taxon>
        <taxon>Streptophyta</taxon>
        <taxon>Embryophyta</taxon>
        <taxon>Tracheophyta</taxon>
        <taxon>Spermatophyta</taxon>
        <taxon>Magnoliopsida</taxon>
        <taxon>Liliopsida</taxon>
        <taxon>Zingiberales</taxon>
        <taxon>Musaceae</taxon>
        <taxon>Ensete</taxon>
    </lineage>
</organism>
<dbReference type="EMBL" id="AMZH03012832">
    <property type="protein sequence ID" value="RRT50319.1"/>
    <property type="molecule type" value="Genomic_DNA"/>
</dbReference>
<comment type="caution">
    <text evidence="1">The sequence shown here is derived from an EMBL/GenBank/DDBJ whole genome shotgun (WGS) entry which is preliminary data.</text>
</comment>
<dbReference type="Proteomes" id="UP000287651">
    <property type="component" value="Unassembled WGS sequence"/>
</dbReference>
<evidence type="ECO:0000313" key="1">
    <source>
        <dbReference type="EMBL" id="RRT50319.1"/>
    </source>
</evidence>